<protein>
    <submittedName>
        <fullName evidence="1">Uncharacterized protein</fullName>
    </submittedName>
</protein>
<gene>
    <name evidence="1" type="ordered locus">Ctha_1013</name>
</gene>
<name>B3QXV0_CHLT3</name>
<organism evidence="1 2">
    <name type="scientific">Chloroherpeton thalassium (strain ATCC 35110 / GB-78)</name>
    <dbReference type="NCBI Taxonomy" id="517418"/>
    <lineage>
        <taxon>Bacteria</taxon>
        <taxon>Pseudomonadati</taxon>
        <taxon>Chlorobiota</taxon>
        <taxon>Chlorobiia</taxon>
        <taxon>Chlorobiales</taxon>
        <taxon>Chloroherpetonaceae</taxon>
        <taxon>Chloroherpeton</taxon>
    </lineage>
</organism>
<accession>B3QXV0</accession>
<evidence type="ECO:0000313" key="1">
    <source>
        <dbReference type="EMBL" id="ACF13478.1"/>
    </source>
</evidence>
<dbReference type="KEGG" id="cts:Ctha_1013"/>
<dbReference type="AlphaFoldDB" id="B3QXV0"/>
<dbReference type="HOGENOM" id="CLU_3078131_0_0_10"/>
<proteinExistence type="predicted"/>
<reference evidence="1 2" key="1">
    <citation type="submission" date="2008-06" db="EMBL/GenBank/DDBJ databases">
        <title>Complete sequence of Chloroherpeton thalassium ATCC 35110.</title>
        <authorList>
            <consortium name="US DOE Joint Genome Institute"/>
            <person name="Lucas S."/>
            <person name="Copeland A."/>
            <person name="Lapidus A."/>
            <person name="Glavina del Rio T."/>
            <person name="Dalin E."/>
            <person name="Tice H."/>
            <person name="Bruce D."/>
            <person name="Goodwin L."/>
            <person name="Pitluck S."/>
            <person name="Schmutz J."/>
            <person name="Larimer F."/>
            <person name="Land M."/>
            <person name="Hauser L."/>
            <person name="Kyrpides N."/>
            <person name="Mikhailova N."/>
            <person name="Liu Z."/>
            <person name="Li T."/>
            <person name="Zhao F."/>
            <person name="Overmann J."/>
            <person name="Bryant D.A."/>
            <person name="Richardson P."/>
        </authorList>
    </citation>
    <scope>NUCLEOTIDE SEQUENCE [LARGE SCALE GENOMIC DNA]</scope>
    <source>
        <strain evidence="2">ATCC 35110 / GB-78</strain>
    </source>
</reference>
<sequence>MTIKADPLTMYKNNGRLSSKFKGFNPLQLSCNLTGKYHAVGYYSYTKRYQAF</sequence>
<keyword evidence="2" id="KW-1185">Reference proteome</keyword>
<evidence type="ECO:0000313" key="2">
    <source>
        <dbReference type="Proteomes" id="UP000001208"/>
    </source>
</evidence>
<dbReference type="Proteomes" id="UP000001208">
    <property type="component" value="Chromosome"/>
</dbReference>
<dbReference type="EMBL" id="CP001100">
    <property type="protein sequence ID" value="ACF13478.1"/>
    <property type="molecule type" value="Genomic_DNA"/>
</dbReference>
<dbReference type="STRING" id="517418.Ctha_1013"/>